<dbReference type="Proteomes" id="UP000215914">
    <property type="component" value="Unassembled WGS sequence"/>
</dbReference>
<organism evidence="1 2">
    <name type="scientific">Helianthus annuus</name>
    <name type="common">Common sunflower</name>
    <dbReference type="NCBI Taxonomy" id="4232"/>
    <lineage>
        <taxon>Eukaryota</taxon>
        <taxon>Viridiplantae</taxon>
        <taxon>Streptophyta</taxon>
        <taxon>Embryophyta</taxon>
        <taxon>Tracheophyta</taxon>
        <taxon>Spermatophyta</taxon>
        <taxon>Magnoliopsida</taxon>
        <taxon>eudicotyledons</taxon>
        <taxon>Gunneridae</taxon>
        <taxon>Pentapetalae</taxon>
        <taxon>asterids</taxon>
        <taxon>campanulids</taxon>
        <taxon>Asterales</taxon>
        <taxon>Asteraceae</taxon>
        <taxon>Asteroideae</taxon>
        <taxon>Heliantheae alliance</taxon>
        <taxon>Heliantheae</taxon>
        <taxon>Helianthus</taxon>
    </lineage>
</organism>
<gene>
    <name evidence="1" type="ORF">HanXRQr2_Chr12g0557841</name>
</gene>
<evidence type="ECO:0000313" key="1">
    <source>
        <dbReference type="EMBL" id="KAF5779308.1"/>
    </source>
</evidence>
<proteinExistence type="predicted"/>
<accession>A0A9K3HJ81</accession>
<comment type="caution">
    <text evidence="1">The sequence shown here is derived from an EMBL/GenBank/DDBJ whole genome shotgun (WGS) entry which is preliminary data.</text>
</comment>
<protein>
    <submittedName>
        <fullName evidence="1">Uncharacterized protein</fullName>
    </submittedName>
</protein>
<keyword evidence="2" id="KW-1185">Reference proteome</keyword>
<dbReference type="EMBL" id="MNCJ02000327">
    <property type="protein sequence ID" value="KAF5779308.1"/>
    <property type="molecule type" value="Genomic_DNA"/>
</dbReference>
<reference evidence="1" key="1">
    <citation type="journal article" date="2017" name="Nature">
        <title>The sunflower genome provides insights into oil metabolism, flowering and Asterid evolution.</title>
        <authorList>
            <person name="Badouin H."/>
            <person name="Gouzy J."/>
            <person name="Grassa C.J."/>
            <person name="Murat F."/>
            <person name="Staton S.E."/>
            <person name="Cottret L."/>
            <person name="Lelandais-Briere C."/>
            <person name="Owens G.L."/>
            <person name="Carrere S."/>
            <person name="Mayjonade B."/>
            <person name="Legrand L."/>
            <person name="Gill N."/>
            <person name="Kane N.C."/>
            <person name="Bowers J.E."/>
            <person name="Hubner S."/>
            <person name="Bellec A."/>
            <person name="Berard A."/>
            <person name="Berges H."/>
            <person name="Blanchet N."/>
            <person name="Boniface M.C."/>
            <person name="Brunel D."/>
            <person name="Catrice O."/>
            <person name="Chaidir N."/>
            <person name="Claudel C."/>
            <person name="Donnadieu C."/>
            <person name="Faraut T."/>
            <person name="Fievet G."/>
            <person name="Helmstetter N."/>
            <person name="King M."/>
            <person name="Knapp S.J."/>
            <person name="Lai Z."/>
            <person name="Le Paslier M.C."/>
            <person name="Lippi Y."/>
            <person name="Lorenzon L."/>
            <person name="Mandel J.R."/>
            <person name="Marage G."/>
            <person name="Marchand G."/>
            <person name="Marquand E."/>
            <person name="Bret-Mestries E."/>
            <person name="Morien E."/>
            <person name="Nambeesan S."/>
            <person name="Nguyen T."/>
            <person name="Pegot-Espagnet P."/>
            <person name="Pouilly N."/>
            <person name="Raftis F."/>
            <person name="Sallet E."/>
            <person name="Schiex T."/>
            <person name="Thomas J."/>
            <person name="Vandecasteele C."/>
            <person name="Vares D."/>
            <person name="Vear F."/>
            <person name="Vautrin S."/>
            <person name="Crespi M."/>
            <person name="Mangin B."/>
            <person name="Burke J.M."/>
            <person name="Salse J."/>
            <person name="Munos S."/>
            <person name="Vincourt P."/>
            <person name="Rieseberg L.H."/>
            <person name="Langlade N.B."/>
        </authorList>
    </citation>
    <scope>NUCLEOTIDE SEQUENCE</scope>
    <source>
        <tissue evidence="1">Leaves</tissue>
    </source>
</reference>
<sequence length="100" mass="11745">MVIKNGCILIFVHGWQYLLKYMSKILLIFYIRIPWLRNEEILVNNRITNFPPRRQSWKLCWNSALLPPLHSMKQTVSIPAAVLEAPEVLDLEDQERVGTL</sequence>
<evidence type="ECO:0000313" key="2">
    <source>
        <dbReference type="Proteomes" id="UP000215914"/>
    </source>
</evidence>
<name>A0A9K3HJ81_HELAN</name>
<dbReference type="AlphaFoldDB" id="A0A9K3HJ81"/>
<reference evidence="1" key="2">
    <citation type="submission" date="2020-06" db="EMBL/GenBank/DDBJ databases">
        <title>Helianthus annuus Genome sequencing and assembly Release 2.</title>
        <authorList>
            <person name="Gouzy J."/>
            <person name="Langlade N."/>
            <person name="Munos S."/>
        </authorList>
    </citation>
    <scope>NUCLEOTIDE SEQUENCE</scope>
    <source>
        <tissue evidence="1">Leaves</tissue>
    </source>
</reference>
<dbReference type="Gramene" id="mRNA:HanXRQr2_Chr12g0557841">
    <property type="protein sequence ID" value="CDS:HanXRQr2_Chr12g0557841.1"/>
    <property type="gene ID" value="HanXRQr2_Chr12g0557841"/>
</dbReference>